<feature type="repeat" description="ANK" evidence="4">
    <location>
        <begin position="1481"/>
        <end position="1513"/>
    </location>
</feature>
<protein>
    <submittedName>
        <fullName evidence="8">ANK_REP_REGION domain-containing protein</fullName>
    </submittedName>
</protein>
<dbReference type="InterPro" id="IPR051165">
    <property type="entry name" value="Multifunctional_ANK_Repeat"/>
</dbReference>
<dbReference type="SUPFAM" id="SSF48403">
    <property type="entry name" value="Ankyrin repeat"/>
    <property type="match status" value="2"/>
</dbReference>
<feature type="repeat" description="ANK" evidence="4">
    <location>
        <begin position="1850"/>
        <end position="1875"/>
    </location>
</feature>
<evidence type="ECO:0000259" key="6">
    <source>
        <dbReference type="Pfam" id="PF25520"/>
    </source>
</evidence>
<feature type="region of interest" description="Disordered" evidence="5">
    <location>
        <begin position="1322"/>
        <end position="1347"/>
    </location>
</feature>
<dbReference type="PRINTS" id="PR01415">
    <property type="entry name" value="ANKYRIN"/>
</dbReference>
<feature type="repeat" description="ANK" evidence="4">
    <location>
        <begin position="1547"/>
        <end position="1582"/>
    </location>
</feature>
<feature type="compositionally biased region" description="Polar residues" evidence="5">
    <location>
        <begin position="557"/>
        <end position="571"/>
    </location>
</feature>
<feature type="region of interest" description="Disordered" evidence="5">
    <location>
        <begin position="1955"/>
        <end position="2094"/>
    </location>
</feature>
<reference evidence="8" key="2">
    <citation type="submission" date="2020-05" db="UniProtKB">
        <authorList>
            <consortium name="EnsemblMetazoa"/>
        </authorList>
    </citation>
    <scope>IDENTIFICATION</scope>
    <source>
        <strain evidence="8">CM1001059</strain>
    </source>
</reference>
<feature type="compositionally biased region" description="Basic and acidic residues" evidence="5">
    <location>
        <begin position="52"/>
        <end position="62"/>
    </location>
</feature>
<evidence type="ECO:0000259" key="7">
    <source>
        <dbReference type="Pfam" id="PF25521"/>
    </source>
</evidence>
<organism evidence="8 9">
    <name type="scientific">Anopheles melas</name>
    <dbReference type="NCBI Taxonomy" id="34690"/>
    <lineage>
        <taxon>Eukaryota</taxon>
        <taxon>Metazoa</taxon>
        <taxon>Ecdysozoa</taxon>
        <taxon>Arthropoda</taxon>
        <taxon>Hexapoda</taxon>
        <taxon>Insecta</taxon>
        <taxon>Pterygota</taxon>
        <taxon>Neoptera</taxon>
        <taxon>Endopterygota</taxon>
        <taxon>Diptera</taxon>
        <taxon>Nematocera</taxon>
        <taxon>Culicoidea</taxon>
        <taxon>Culicidae</taxon>
        <taxon>Anophelinae</taxon>
        <taxon>Anopheles</taxon>
    </lineage>
</organism>
<dbReference type="Pfam" id="PF25520">
    <property type="entry name" value="AAA_lid_TANC1"/>
    <property type="match status" value="1"/>
</dbReference>
<dbReference type="EnsemblMetazoa" id="AMEC012346-RA">
    <property type="protein sequence ID" value="AMEC012346-PA"/>
    <property type="gene ID" value="AMEC012346"/>
</dbReference>
<feature type="compositionally biased region" description="Gly residues" evidence="5">
    <location>
        <begin position="37"/>
        <end position="47"/>
    </location>
</feature>
<feature type="repeat" description="ANK" evidence="4">
    <location>
        <begin position="1715"/>
        <end position="1737"/>
    </location>
</feature>
<feature type="compositionally biased region" description="Low complexity" evidence="5">
    <location>
        <begin position="2068"/>
        <end position="2085"/>
    </location>
</feature>
<evidence type="ECO:0000256" key="2">
    <source>
        <dbReference type="ARBA" id="ARBA00022737"/>
    </source>
</evidence>
<feature type="domain" description="TANC1/2-like winged helix" evidence="7">
    <location>
        <begin position="1008"/>
        <end position="1134"/>
    </location>
</feature>
<dbReference type="Pfam" id="PF25521">
    <property type="entry name" value="WHD_TANC1"/>
    <property type="match status" value="1"/>
</dbReference>
<feature type="region of interest" description="Disordered" evidence="5">
    <location>
        <begin position="599"/>
        <end position="712"/>
    </location>
</feature>
<feature type="region of interest" description="Disordered" evidence="5">
    <location>
        <begin position="736"/>
        <end position="793"/>
    </location>
</feature>
<evidence type="ECO:0000313" key="9">
    <source>
        <dbReference type="Proteomes" id="UP000075902"/>
    </source>
</evidence>
<feature type="region of interest" description="Disordered" evidence="5">
    <location>
        <begin position="2198"/>
        <end position="2222"/>
    </location>
</feature>
<feature type="repeat" description="ANK" evidence="4">
    <location>
        <begin position="1816"/>
        <end position="1840"/>
    </location>
</feature>
<feature type="repeat" description="ANK" evidence="4">
    <location>
        <begin position="1649"/>
        <end position="1681"/>
    </location>
</feature>
<feature type="compositionally biased region" description="Gly residues" evidence="5">
    <location>
        <begin position="1327"/>
        <end position="1337"/>
    </location>
</feature>
<feature type="repeat" description="ANK" evidence="4">
    <location>
        <begin position="1883"/>
        <end position="1915"/>
    </location>
</feature>
<dbReference type="PROSITE" id="PS50297">
    <property type="entry name" value="ANK_REP_REGION"/>
    <property type="match status" value="13"/>
</dbReference>
<dbReference type="Pfam" id="PF13637">
    <property type="entry name" value="Ank_4"/>
    <property type="match status" value="1"/>
</dbReference>
<evidence type="ECO:0000256" key="5">
    <source>
        <dbReference type="SAM" id="MobiDB-lite"/>
    </source>
</evidence>
<evidence type="ECO:0000256" key="4">
    <source>
        <dbReference type="PROSITE-ProRule" id="PRU00023"/>
    </source>
</evidence>
<keyword evidence="3 4" id="KW-0040">ANK repeat</keyword>
<feature type="compositionally biased region" description="Polar residues" evidence="5">
    <location>
        <begin position="2015"/>
        <end position="2055"/>
    </location>
</feature>
<evidence type="ECO:0000256" key="1">
    <source>
        <dbReference type="ARBA" id="ARBA00022553"/>
    </source>
</evidence>
<evidence type="ECO:0000313" key="8">
    <source>
        <dbReference type="EnsemblMetazoa" id="AMEC012346-PA"/>
    </source>
</evidence>
<feature type="region of interest" description="Disordered" evidence="5">
    <location>
        <begin position="97"/>
        <end position="122"/>
    </location>
</feature>
<feature type="compositionally biased region" description="Low complexity" evidence="5">
    <location>
        <begin position="1970"/>
        <end position="1986"/>
    </location>
</feature>
<dbReference type="InterPro" id="IPR002110">
    <property type="entry name" value="Ankyrin_rpt"/>
</dbReference>
<dbReference type="SMART" id="SM00248">
    <property type="entry name" value="ANK"/>
    <property type="match status" value="18"/>
</dbReference>
<feature type="region of interest" description="Disordered" evidence="5">
    <location>
        <begin position="14"/>
        <end position="65"/>
    </location>
</feature>
<feature type="compositionally biased region" description="Low complexity" evidence="5">
    <location>
        <begin position="108"/>
        <end position="117"/>
    </location>
</feature>
<feature type="compositionally biased region" description="Basic residues" evidence="5">
    <location>
        <begin position="2056"/>
        <end position="2067"/>
    </location>
</feature>
<feature type="region of interest" description="Disordered" evidence="5">
    <location>
        <begin position="2248"/>
        <end position="2275"/>
    </location>
</feature>
<dbReference type="Proteomes" id="UP000075902">
    <property type="component" value="Unassembled WGS sequence"/>
</dbReference>
<dbReference type="PROSITE" id="PS50088">
    <property type="entry name" value="ANK_REPEAT"/>
    <property type="match status" value="14"/>
</dbReference>
<dbReference type="Pfam" id="PF00023">
    <property type="entry name" value="Ank"/>
    <property type="match status" value="2"/>
</dbReference>
<evidence type="ECO:0000256" key="3">
    <source>
        <dbReference type="ARBA" id="ARBA00023043"/>
    </source>
</evidence>
<feature type="compositionally biased region" description="Basic and acidic residues" evidence="5">
    <location>
        <begin position="740"/>
        <end position="752"/>
    </location>
</feature>
<dbReference type="STRING" id="34690.A0A182U1T5"/>
<dbReference type="InterPro" id="IPR036770">
    <property type="entry name" value="Ankyrin_rpt-contain_sf"/>
</dbReference>
<accession>A0A182U1T5</accession>
<feature type="repeat" description="ANK" evidence="4">
    <location>
        <begin position="1402"/>
        <end position="1423"/>
    </location>
</feature>
<feature type="repeat" description="ANK" evidence="4">
    <location>
        <begin position="1447"/>
        <end position="1472"/>
    </location>
</feature>
<reference evidence="9" key="1">
    <citation type="submission" date="2014-01" db="EMBL/GenBank/DDBJ databases">
        <title>The Genome Sequence of Anopheles melas CM1001059_A (V2).</title>
        <authorList>
            <consortium name="The Broad Institute Genomics Platform"/>
            <person name="Neafsey D.E."/>
            <person name="Besansky N."/>
            <person name="Howell P."/>
            <person name="Walton C."/>
            <person name="Young S.K."/>
            <person name="Zeng Q."/>
            <person name="Gargeya S."/>
            <person name="Fitzgerald M."/>
            <person name="Haas B."/>
            <person name="Abouelleil A."/>
            <person name="Allen A.W."/>
            <person name="Alvarado L."/>
            <person name="Arachchi H.M."/>
            <person name="Berlin A.M."/>
            <person name="Chapman S.B."/>
            <person name="Gainer-Dewar J."/>
            <person name="Goldberg J."/>
            <person name="Griggs A."/>
            <person name="Gujja S."/>
            <person name="Hansen M."/>
            <person name="Howarth C."/>
            <person name="Imamovic A."/>
            <person name="Ireland A."/>
            <person name="Larimer J."/>
            <person name="McCowan C."/>
            <person name="Murphy C."/>
            <person name="Pearson M."/>
            <person name="Poon T.W."/>
            <person name="Priest M."/>
            <person name="Roberts A."/>
            <person name="Saif S."/>
            <person name="Shea T."/>
            <person name="Sisk P."/>
            <person name="Sykes S."/>
            <person name="Wortman J."/>
            <person name="Nusbaum C."/>
            <person name="Birren B."/>
        </authorList>
    </citation>
    <scope>NUCLEOTIDE SEQUENCE [LARGE SCALE GENOMIC DNA]</scope>
    <source>
        <strain evidence="9">CM1001059</strain>
    </source>
</reference>
<feature type="region of interest" description="Disordered" evidence="5">
    <location>
        <begin position="548"/>
        <end position="575"/>
    </location>
</feature>
<feature type="domain" description="TANC1/2-like AAA+ ATPase lid" evidence="6">
    <location>
        <begin position="922"/>
        <end position="1005"/>
    </location>
</feature>
<dbReference type="VEuPathDB" id="VectorBase:AMEC012346"/>
<feature type="region of interest" description="Disordered" evidence="5">
    <location>
        <begin position="2132"/>
        <end position="2151"/>
    </location>
</feature>
<feature type="region of interest" description="Disordered" evidence="5">
    <location>
        <begin position="299"/>
        <end position="330"/>
    </location>
</feature>
<feature type="repeat" description="ANK" evidence="4">
    <location>
        <begin position="1749"/>
        <end position="1781"/>
    </location>
</feature>
<feature type="repeat" description="ANK" evidence="4">
    <location>
        <begin position="1583"/>
        <end position="1615"/>
    </location>
</feature>
<keyword evidence="1" id="KW-0597">Phosphoprotein</keyword>
<dbReference type="InterPro" id="IPR058018">
    <property type="entry name" value="AAA_lid_TANC1/2"/>
</dbReference>
<feature type="compositionally biased region" description="Polar residues" evidence="5">
    <location>
        <begin position="21"/>
        <end position="32"/>
    </location>
</feature>
<feature type="compositionally biased region" description="Low complexity" evidence="5">
    <location>
        <begin position="1994"/>
        <end position="2014"/>
    </location>
</feature>
<feature type="region of interest" description="Disordered" evidence="5">
    <location>
        <begin position="184"/>
        <end position="208"/>
    </location>
</feature>
<keyword evidence="9" id="KW-1185">Reference proteome</keyword>
<dbReference type="InterPro" id="IPR058056">
    <property type="entry name" value="WH_TANC1/2"/>
</dbReference>
<dbReference type="PANTHER" id="PTHR24123">
    <property type="entry name" value="ANKYRIN REPEAT-CONTAINING"/>
    <property type="match status" value="1"/>
</dbReference>
<feature type="compositionally biased region" description="Low complexity" evidence="5">
    <location>
        <begin position="2249"/>
        <end position="2259"/>
    </location>
</feature>
<dbReference type="Gene3D" id="1.25.40.20">
    <property type="entry name" value="Ankyrin repeat-containing domain"/>
    <property type="match status" value="5"/>
</dbReference>
<feature type="repeat" description="ANK" evidence="4">
    <location>
        <begin position="1514"/>
        <end position="1546"/>
    </location>
</feature>
<feature type="repeat" description="ANK" evidence="4">
    <location>
        <begin position="1682"/>
        <end position="1714"/>
    </location>
</feature>
<feature type="compositionally biased region" description="Gly residues" evidence="5">
    <location>
        <begin position="2205"/>
        <end position="2214"/>
    </location>
</feature>
<dbReference type="Pfam" id="PF12796">
    <property type="entry name" value="Ank_2"/>
    <property type="match status" value="4"/>
</dbReference>
<keyword evidence="2" id="KW-0677">Repeat</keyword>
<feature type="compositionally biased region" description="Basic and acidic residues" evidence="5">
    <location>
        <begin position="683"/>
        <end position="706"/>
    </location>
</feature>
<name>A0A182U1T5_9DIPT</name>
<feature type="repeat" description="ANK" evidence="4">
    <location>
        <begin position="1616"/>
        <end position="1648"/>
    </location>
</feature>
<dbReference type="PANTHER" id="PTHR24123:SF65">
    <property type="entry name" value="ANKYRIN REPEAT DOMAIN-CONTAINING PROTEIN 50"/>
    <property type="match status" value="1"/>
</dbReference>
<proteinExistence type="predicted"/>
<sequence>MNSDDIYENLPCHTDEALRNGNGTSTTGNRVSSVMMEGGGGGGGVAGGRNRPTAEGDEHGEGKVQNNLALNSKDMLYATPLKKSERPVKVLNNAPAMQNGNGGGGGRQNTATANAGTFSGEAERDTKIINAELEDRRIRDFLKDTSQMHKKIELHKTYQSSNFSYLARKEHFADLVQRNVNSSNGAAADHHYPEPAGDGGDATGDEPDSSAALAVAAVGGYKTLAGEEEDKNLDLDINESLNELEARCNEKLEMLAKLNRTRSSTATEQRSQEDNEQQADLLGAQLLMVGGDEGDAGVVPKPSAPPLSALTTERGSKAGGGSNNLTDPNAGGAGSGEAIISAHLNREWVLKKIAMCLEQRISKKPVPPVPTVGAGVTQPMEGAPTPFASSVPPAGPGGYFARSGQAAAASGVPPTDGGGHHRGGENGLPSLGYLVLGSNGSGKTSICNDIIEGTSGTKGMLNRRLLACYFVNSQNPECHSLSMFIRSVILQILSHSSYVNSTGSCGVGPPELINLSEVSVEANELQPVNTSNDCLPEADQQQLKAEPALPQPAGDSRGSNQPATTAATDGSNEAVDKELEDAIRTEMKINERVAEFCSNRKKVSRQQSEPVESLSRDREQPNYPYKTHPPAVVKAGSGNAGAEESNDDEKLDKATMSPGRPAKVSKIPIAIGSTIRSPKKMSPTKEDGSGWQEQLEHHPGTKPTREAEEEDDTILEGGGEAIAEGDMSDIKLVEDEEEDAVVKSDASEKAKQSEPMVTPEQLAARNDSEEKKQHTMRTTKPMETSIPPPLPKSKNCRQVIADGYYEMLLSNPDIFESLTVDSIEKNPDDCFKKAILFPLLELCPPKNALLLLIDSIDENYIQDGNLISTLKGKQVTKSRNIAELLSNHIHLMPKWLFMVCTAKKQNKNITKLFTGFKKLTLDDLRKSHVVKDVQQYIINRLNTDFRGINLTKDIIESLNQLYIKSNGCLLYLYKVLNGIRENFFTFREIKLIPCTLNGLYLYICQKSFNKKQYSKIRPILNVLLVCNSYVDKYFIYNCLRTHNYTLEMEDFERRLELMRNIVEYSPLNPCAVRIFHNSFCDWLIDVKFSTKKFLCDLNEGHVMVSMYYTVVADEICPNKLRLYLYHLIKTGEYLTSKNVDLDLLLILLETKSNLSDCFYTNLLNCCAMCEDECRNDINLSARTKYMLDRFLNGQLGDDFMIFLNDFFKPNLPTDCKVLKLLIETGINNADTALSCESSAINSPVLSDRSQNIDSELAELLISSEKSCQQELQKSINLELLDCTGAVGGGGGGGMLDGALLARDGGAGRVSAELARHRYSAGPSITSGGVGGGDGGSSALGDSKSDIQNDRVGSGVQCDMFEGEMHKGKALIHILANEGNHTLLERALNACKDPIDLEIEDLNGQTALNIAARNGHQEIVKLLLTYKQPLRDGTGRYRMIDVNHADRDGWTPLRSASWGGHTEVVKLLIETGVCAIDRADKEGRTALRAAAWSGNEDIVKILIEAGANVNSIDKQGRTSLIAASYMGHYDIVEILLENGADVNHTDLDGRNALCVAALCGSSGYSRVISTLLEYGANTDQTDNEGMSPLLVSSFEGNAEICELLLENGADPDMADNMGRTPLWAACTSGHANVVKLLLFWGCGIDCMDSEGRTVLSVAAAQGNLETVRQLLDRGLDETHRDNAGWTPLHYAAFEGYADICVQLLESGAKIDECDNEGKAALHLAAQEGHNAVMEAILNIHQPCIDQRAHDGKTAFRLACLEEHFECIQTLLKFGCDINSKDADSRTTLYILALENKLKAVKFLLEYSNADVNIPDSEGRTALHVSAWQGHAEMVKLLITLGNADVNAMDLESRTPLHSCAWQGNHEVMQLLLYYGAVPDHACKQGATALGISAQEGHEKCVSYLLKYGANPYKSDHCGRTPIKLAAKSNRNNVLRILENFTKNDLDCGKMMHPHLNLKSPDELPPCSSIHNPSPSSGYPNNPNLLMPAGGGGGPAMLNVSSTNSNTTSSTTQNNNFYENTMHSDTSSLQKRKSVISSQSTGSSNEQAPMSFTQQLQKHSRHHNSKSHHIVQQQHQPHHQQQTSSSSVAKFSNKKHSQVLPNVEEYQANIASNIRINPNDADLFDLGCMSPLYATPPHSPSSEISSPGQNQPPSSLALLGKQFEEMNISLSNNSTIMNPHDNHFARDTHMRIILGNNQKESGQLQGASGGAGGGGKSSKRSGIATNPAMRLIRNRIDSAAQLIRRTNNMLSSSGNNQGSSSIGVKSGTFQWRKESQM</sequence>